<dbReference type="InterPro" id="IPR016112">
    <property type="entry name" value="VP_dsDNA_II"/>
</dbReference>
<dbReference type="InterPro" id="IPR007542">
    <property type="entry name" value="MCP_C"/>
</dbReference>
<reference evidence="3" key="1">
    <citation type="journal article" date="2020" name="Nature">
        <title>Giant virus diversity and host interactions through global metagenomics.</title>
        <authorList>
            <person name="Schulz F."/>
            <person name="Roux S."/>
            <person name="Paez-Espino D."/>
            <person name="Jungbluth S."/>
            <person name="Walsh D.A."/>
            <person name="Denef V.J."/>
            <person name="McMahon K.D."/>
            <person name="Konstantinidis K.T."/>
            <person name="Eloe-Fadrosh E.A."/>
            <person name="Kyrpides N.C."/>
            <person name="Woyke T."/>
        </authorList>
    </citation>
    <scope>NUCLEOTIDE SEQUENCE</scope>
    <source>
        <strain evidence="3">GVMAG-M-3300023179-2</strain>
    </source>
</reference>
<dbReference type="Gene3D" id="2.70.9.20">
    <property type="entry name" value="Major capsid protein Vp54"/>
    <property type="match status" value="1"/>
</dbReference>
<feature type="domain" description="Major capsid protein N-terminal" evidence="2">
    <location>
        <begin position="27"/>
        <end position="212"/>
    </location>
</feature>
<dbReference type="InterPro" id="IPR031654">
    <property type="entry name" value="Capsid_N"/>
</dbReference>
<evidence type="ECO:0008006" key="4">
    <source>
        <dbReference type="Google" id="ProtNLM"/>
    </source>
</evidence>
<proteinExistence type="predicted"/>
<dbReference type="InterPro" id="IPR038519">
    <property type="entry name" value="MCP_C_sf"/>
</dbReference>
<feature type="domain" description="Major capsid protein C-terminal" evidence="1">
    <location>
        <begin position="248"/>
        <end position="448"/>
    </location>
</feature>
<dbReference type="GO" id="GO:0005198">
    <property type="term" value="F:structural molecule activity"/>
    <property type="evidence" value="ECO:0007669"/>
    <property type="project" value="InterPro"/>
</dbReference>
<dbReference type="AlphaFoldDB" id="A0A6C0ECG3"/>
<protein>
    <recommendedName>
        <fullName evidence="4">Major capsid protein N-terminal domain-containing protein</fullName>
    </recommendedName>
</protein>
<evidence type="ECO:0000313" key="3">
    <source>
        <dbReference type="EMBL" id="QHT26588.1"/>
    </source>
</evidence>
<evidence type="ECO:0000259" key="1">
    <source>
        <dbReference type="Pfam" id="PF04451"/>
    </source>
</evidence>
<dbReference type="Gene3D" id="2.70.9.10">
    <property type="entry name" value="Adenovirus Type 2 Hexon, domain 4"/>
    <property type="match status" value="1"/>
</dbReference>
<accession>A0A6C0ECG3</accession>
<dbReference type="EMBL" id="MN739799">
    <property type="protein sequence ID" value="QHT26588.1"/>
    <property type="molecule type" value="Genomic_DNA"/>
</dbReference>
<name>A0A6C0ECG3_9ZZZZ</name>
<sequence length="453" mass="53709">MSNGSLVELIAKSQLDSDLLDDNNKSSLFNYEFNKKNKYAKGDTFFYPEGRANWGNTIRFFIERKGDLLYGLYLVIKLPKLSISNLNVQPQPDENDTTSLYRVKYSDYIGNVLIEKASLYINGQLIDEQYGEYMQVYIDLYMSDINRKTMLGMDDAFNKPNLKIDSESIYIPFKFWFCQNNDKPLPLIAMQYCEIYIDVTFKSFNQCVLVLEYDTLQKKLYHTNYKHLELPFEDIYLQANFYYVDAIERKFLSTKEYEIPITQSQVRTTNLTSSAILQIDFNHIVKDLIFFIQSDNNKKYGEYFNFSAKMQYLPIELYNQPINYGLWELEPKRHLLTRARLLLNGIERVQWHDYKYFYNMQNHENYRNNIQHYIYMYSFNINPTKDNNFNGCNFSRIDNAQLQVEIKPNSFLLNNSYPNIKYPSDTNYVLKCFATNYNLLIIKNGLAGVKYSN</sequence>
<evidence type="ECO:0000259" key="2">
    <source>
        <dbReference type="Pfam" id="PF16903"/>
    </source>
</evidence>
<dbReference type="SUPFAM" id="SSF49749">
    <property type="entry name" value="Group II dsDNA viruses VP"/>
    <property type="match status" value="2"/>
</dbReference>
<dbReference type="Pfam" id="PF04451">
    <property type="entry name" value="Capsid_NCLDV"/>
    <property type="match status" value="1"/>
</dbReference>
<dbReference type="Pfam" id="PF16903">
    <property type="entry name" value="Capsid_N"/>
    <property type="match status" value="1"/>
</dbReference>
<organism evidence="3">
    <name type="scientific">viral metagenome</name>
    <dbReference type="NCBI Taxonomy" id="1070528"/>
    <lineage>
        <taxon>unclassified sequences</taxon>
        <taxon>metagenomes</taxon>
        <taxon>organismal metagenomes</taxon>
    </lineage>
</organism>